<dbReference type="AlphaFoldDB" id="A0A5B8MJ19"/>
<protein>
    <recommendedName>
        <fullName evidence="4">CHCH domain-containing protein</fullName>
    </recommendedName>
</protein>
<dbReference type="GO" id="GO:0033617">
    <property type="term" value="P:mitochondrial respiratory chain complex IV assembly"/>
    <property type="evidence" value="ECO:0007669"/>
    <property type="project" value="InterPro"/>
</dbReference>
<organism evidence="2 3">
    <name type="scientific">Chloropicon primus</name>
    <dbReference type="NCBI Taxonomy" id="1764295"/>
    <lineage>
        <taxon>Eukaryota</taxon>
        <taxon>Viridiplantae</taxon>
        <taxon>Chlorophyta</taxon>
        <taxon>Chloropicophyceae</taxon>
        <taxon>Chloropicales</taxon>
        <taxon>Chloropicaceae</taxon>
        <taxon>Chloropicon</taxon>
    </lineage>
</organism>
<sequence length="146" mass="16565">MTREDGRQAQENPHVARTRSPTGEELDDVEKVIEQAGCSKTYYELEVCLGENERDWRKCQKEVTAFRLCHEKSKAKQSKNRAGMIEEIKTEFREAKGLSSHAEIEKKVEVARSGVQQMQLYCKLDIKGTDWKVSLDGGGANSSLEK</sequence>
<dbReference type="PANTHER" id="PTHR13639:SF2">
    <property type="entry name" value="CYTOCHROME C OXIDASE ASSEMBLY FACTOR 4 HOMOLOG, MITOCHONDRIAL"/>
    <property type="match status" value="1"/>
</dbReference>
<evidence type="ECO:0000313" key="3">
    <source>
        <dbReference type="Proteomes" id="UP000316726"/>
    </source>
</evidence>
<dbReference type="Proteomes" id="UP000316726">
    <property type="component" value="Chromosome 3"/>
</dbReference>
<evidence type="ECO:0000256" key="1">
    <source>
        <dbReference type="SAM" id="MobiDB-lite"/>
    </source>
</evidence>
<feature type="region of interest" description="Disordered" evidence="1">
    <location>
        <begin position="1"/>
        <end position="28"/>
    </location>
</feature>
<dbReference type="EMBL" id="CP031036">
    <property type="protein sequence ID" value="QDZ20094.1"/>
    <property type="molecule type" value="Genomic_DNA"/>
</dbReference>
<dbReference type="PANTHER" id="PTHR13639">
    <property type="entry name" value="CYTOCHROME C OXIDASE ASSEMBLY FACTOR 4 HOMOLOG, MITOCHONDRIAL"/>
    <property type="match status" value="1"/>
</dbReference>
<accession>A0A5B8MJ19</accession>
<evidence type="ECO:0000313" key="2">
    <source>
        <dbReference type="EMBL" id="QDZ20094.1"/>
    </source>
</evidence>
<keyword evidence="3" id="KW-1185">Reference proteome</keyword>
<reference evidence="2 3" key="1">
    <citation type="submission" date="2018-07" db="EMBL/GenBank/DDBJ databases">
        <title>The complete nuclear genome of the prasinophyte Chloropicon primus (CCMP1205).</title>
        <authorList>
            <person name="Pombert J.-F."/>
            <person name="Otis C."/>
            <person name="Turmel M."/>
            <person name="Lemieux C."/>
        </authorList>
    </citation>
    <scope>NUCLEOTIDE SEQUENCE [LARGE SCALE GENOMIC DNA]</scope>
    <source>
        <strain evidence="2 3">CCMP1205</strain>
    </source>
</reference>
<dbReference type="InterPro" id="IPR039870">
    <property type="entry name" value="Coa4-like"/>
</dbReference>
<proteinExistence type="predicted"/>
<name>A0A5B8MJ19_9CHLO</name>
<dbReference type="GO" id="GO:0005758">
    <property type="term" value="C:mitochondrial intermembrane space"/>
    <property type="evidence" value="ECO:0007669"/>
    <property type="project" value="InterPro"/>
</dbReference>
<gene>
    <name evidence="2" type="ORF">A3770_03p26120</name>
</gene>
<dbReference type="STRING" id="1764295.A0A5B8MJ19"/>
<evidence type="ECO:0008006" key="4">
    <source>
        <dbReference type="Google" id="ProtNLM"/>
    </source>
</evidence>
<dbReference type="OrthoDB" id="275715at2759"/>